<dbReference type="Proteomes" id="UP000295560">
    <property type="component" value="Unassembled WGS sequence"/>
</dbReference>
<name>A0A4R1I1H7_PSEEN</name>
<dbReference type="RefSeq" id="WP_132423311.1">
    <property type="nucleotide sequence ID" value="NZ_SMFZ01000001.1"/>
</dbReference>
<keyword evidence="2" id="KW-1185">Reference proteome</keyword>
<evidence type="ECO:0000313" key="1">
    <source>
        <dbReference type="EMBL" id="TCK26289.1"/>
    </source>
</evidence>
<reference evidence="1 2" key="1">
    <citation type="submission" date="2019-03" db="EMBL/GenBank/DDBJ databases">
        <title>Sequencing the genomes of 1000 actinobacteria strains.</title>
        <authorList>
            <person name="Klenk H.-P."/>
        </authorList>
    </citation>
    <scope>NUCLEOTIDE SEQUENCE [LARGE SCALE GENOMIC DNA]</scope>
    <source>
        <strain evidence="1 2">DSM 44969</strain>
    </source>
</reference>
<dbReference type="AlphaFoldDB" id="A0A4R1I1H7"/>
<accession>A0A4R1I1H7</accession>
<sequence length="149" mass="15647">MANDTQTYGVTCHDGDEANGVATILSMLLSQNFAKKPELVDVARRMSRPVAVISTDTGTEATLEFGTDGVVLRNGVHGKPSVAVHATVDQILDVSQLTMKAGGLLPVGFLTGRGMKVLGQILAHRLVVKGLLTHTVSSLRTIALLSVAD</sequence>
<proteinExistence type="predicted"/>
<comment type="caution">
    <text evidence="1">The sequence shown here is derived from an EMBL/GenBank/DDBJ whole genome shotgun (WGS) entry which is preliminary data.</text>
</comment>
<dbReference type="OrthoDB" id="3782877at2"/>
<protein>
    <submittedName>
        <fullName evidence="1">Uncharacterized protein</fullName>
    </submittedName>
</protein>
<organism evidence="1 2">
    <name type="scientific">Pseudonocardia endophytica</name>
    <dbReference type="NCBI Taxonomy" id="401976"/>
    <lineage>
        <taxon>Bacteria</taxon>
        <taxon>Bacillati</taxon>
        <taxon>Actinomycetota</taxon>
        <taxon>Actinomycetes</taxon>
        <taxon>Pseudonocardiales</taxon>
        <taxon>Pseudonocardiaceae</taxon>
        <taxon>Pseudonocardia</taxon>
    </lineage>
</organism>
<dbReference type="EMBL" id="SMFZ01000001">
    <property type="protein sequence ID" value="TCK26289.1"/>
    <property type="molecule type" value="Genomic_DNA"/>
</dbReference>
<evidence type="ECO:0000313" key="2">
    <source>
        <dbReference type="Proteomes" id="UP000295560"/>
    </source>
</evidence>
<gene>
    <name evidence="1" type="ORF">EV378_2118</name>
</gene>